<dbReference type="EMBL" id="CP109134">
    <property type="protein sequence ID" value="WSD11418.1"/>
    <property type="molecule type" value="Genomic_DNA"/>
</dbReference>
<feature type="domain" description="Orc1-like AAA ATPase" evidence="5">
    <location>
        <begin position="13"/>
        <end position="167"/>
    </location>
</feature>
<dbReference type="GeneID" id="91544232"/>
<name>A0ABZ1H187_9ACTN</name>
<organism evidence="6 7">
    <name type="scientific">Streptomyces hirsutus</name>
    <dbReference type="NCBI Taxonomy" id="35620"/>
    <lineage>
        <taxon>Bacteria</taxon>
        <taxon>Bacillati</taxon>
        <taxon>Actinomycetota</taxon>
        <taxon>Actinomycetes</taxon>
        <taxon>Kitasatosporales</taxon>
        <taxon>Streptomycetaceae</taxon>
        <taxon>Streptomyces</taxon>
    </lineage>
</organism>
<dbReference type="InterPro" id="IPR019734">
    <property type="entry name" value="TPR_rpt"/>
</dbReference>
<dbReference type="SUPFAM" id="SSF48452">
    <property type="entry name" value="TPR-like"/>
    <property type="match status" value="1"/>
</dbReference>
<dbReference type="InterPro" id="IPR011990">
    <property type="entry name" value="TPR-like_helical_dom_sf"/>
</dbReference>
<evidence type="ECO:0000256" key="3">
    <source>
        <dbReference type="PROSITE-ProRule" id="PRU00339"/>
    </source>
</evidence>
<dbReference type="PANTHER" id="PTHR44858:SF1">
    <property type="entry name" value="UDP-N-ACETYLGLUCOSAMINE--PEPTIDE N-ACETYLGLUCOSAMINYLTRANSFERASE SPINDLY-RELATED"/>
    <property type="match status" value="1"/>
</dbReference>
<evidence type="ECO:0000313" key="6">
    <source>
        <dbReference type="EMBL" id="WSD11418.1"/>
    </source>
</evidence>
<feature type="compositionally biased region" description="Low complexity" evidence="4">
    <location>
        <begin position="614"/>
        <end position="644"/>
    </location>
</feature>
<dbReference type="Pfam" id="PF13181">
    <property type="entry name" value="TPR_8"/>
    <property type="match status" value="2"/>
</dbReference>
<feature type="region of interest" description="Disordered" evidence="4">
    <location>
        <begin position="581"/>
        <end position="644"/>
    </location>
</feature>
<proteinExistence type="predicted"/>
<keyword evidence="2 3" id="KW-0802">TPR repeat</keyword>
<dbReference type="InterPro" id="IPR041664">
    <property type="entry name" value="AAA_16"/>
</dbReference>
<evidence type="ECO:0000256" key="4">
    <source>
        <dbReference type="SAM" id="MobiDB-lite"/>
    </source>
</evidence>
<dbReference type="Gene3D" id="1.25.40.10">
    <property type="entry name" value="Tetratricopeptide repeat domain"/>
    <property type="match status" value="2"/>
</dbReference>
<evidence type="ECO:0000259" key="5">
    <source>
        <dbReference type="Pfam" id="PF13191"/>
    </source>
</evidence>
<dbReference type="PROSITE" id="PS50005">
    <property type="entry name" value="TPR"/>
    <property type="match status" value="4"/>
</dbReference>
<keyword evidence="7" id="KW-1185">Reference proteome</keyword>
<dbReference type="InterPro" id="IPR050498">
    <property type="entry name" value="Ycf3"/>
</dbReference>
<evidence type="ECO:0000256" key="2">
    <source>
        <dbReference type="ARBA" id="ARBA00022803"/>
    </source>
</evidence>
<evidence type="ECO:0000256" key="1">
    <source>
        <dbReference type="ARBA" id="ARBA00022737"/>
    </source>
</evidence>
<gene>
    <name evidence="6" type="ORF">OIE73_16650</name>
</gene>
<dbReference type="RefSeq" id="WP_326757040.1">
    <property type="nucleotide sequence ID" value="NZ_CP109134.1"/>
</dbReference>
<sequence>MQELIQRRRRAGLVARSAELDLFRANFDTPPEDERHRFLFHVHGNAGVGKTFLVREFEQIARERGALTAYVDESAGSVPEALEMMCRQFAAQGHRFKTLERLLVSHRERLHEAEAAALAALAPEAEGTPSAGSMAVARAGLAGLGMVPGVGPFAGVLDPAQLAQGADRLRAGLSARFRSHEDVQLVLSPESALTPVLVDELSDAAADVPWAVLLLDTYEQTGRFLDGWLHDLMTTDRHGLLPATIVVVTAGQRRADPARWSGFADHMTALPLAPFTEAEVRGLLAARGVVADPVVAEVLRLTGGLPVLVSTLAESRPTGPDDVEDPSVTAVDRFLKWEQDPVRRAAALAGALPRWLDADVFGAVLEGSEAEREYGDSQLDELYGWLRGLPFVGEQASRLRYHDVVRAPMLRMQRTWFPRGWAERQRRLAAVFRRWREEVEAGRDTAELWADEEWRELRLAESYHLLCARERSVPAQALRDLVEACDQGESVAGRWTRLLEDAGRDAGLEAVARWGRELSEALDAGGTHAVMVRLLERLPSPPPLAPPDVLPRDAMDAVRRLRPRPAAEDDRDLLSARVNRTGTPAAAPPQARPPEEASPGEAPRTAGPFQGSLPGAVTAGPVPVGAAPGGAAPAGGEPVGAVPDSAQDMAMDADVDVDADVDADAGEREPSGWWDVELPPATAARIRRSQAVALAARGDYATALVHLRQAAGLAPDDSGTFALMGEYHRARQVYPAALRDLRKALSLDPAHSYAWASLGATRLALGNPAAALADLDRALELQPDYPWALIRRARAWRELGDPARQLADLDRAVLLQPDSPWAHCERGDALRAADRDAEALVHFDRALALDPAYTSAYASRGVTLSRLGRHTEALADLDRALEQSPSYVWARTQRDEVRRRLDDSAHPPAHGPECGPAPL</sequence>
<feature type="repeat" description="TPR" evidence="3">
    <location>
        <begin position="752"/>
        <end position="785"/>
    </location>
</feature>
<accession>A0ABZ1H187</accession>
<reference evidence="6 7" key="1">
    <citation type="submission" date="2022-10" db="EMBL/GenBank/DDBJ databases">
        <title>The complete genomes of actinobacterial strains from the NBC collection.</title>
        <authorList>
            <person name="Joergensen T.S."/>
            <person name="Alvarez Arevalo M."/>
            <person name="Sterndorff E.B."/>
            <person name="Faurdal D."/>
            <person name="Vuksanovic O."/>
            <person name="Mourched A.-S."/>
            <person name="Charusanti P."/>
            <person name="Shaw S."/>
            <person name="Blin K."/>
            <person name="Weber T."/>
        </authorList>
    </citation>
    <scope>NUCLEOTIDE SEQUENCE [LARGE SCALE GENOMIC DNA]</scope>
    <source>
        <strain evidence="6 7">NBC 01753</strain>
    </source>
</reference>
<feature type="repeat" description="TPR" evidence="3">
    <location>
        <begin position="820"/>
        <end position="853"/>
    </location>
</feature>
<dbReference type="PANTHER" id="PTHR44858">
    <property type="entry name" value="TETRATRICOPEPTIDE REPEAT PROTEIN 6"/>
    <property type="match status" value="1"/>
</dbReference>
<dbReference type="Pfam" id="PF13191">
    <property type="entry name" value="AAA_16"/>
    <property type="match status" value="1"/>
</dbReference>
<feature type="region of interest" description="Disordered" evidence="4">
    <location>
        <begin position="899"/>
        <end position="919"/>
    </location>
</feature>
<evidence type="ECO:0000313" key="7">
    <source>
        <dbReference type="Proteomes" id="UP001335325"/>
    </source>
</evidence>
<dbReference type="Proteomes" id="UP001335325">
    <property type="component" value="Chromosome"/>
</dbReference>
<feature type="repeat" description="TPR" evidence="3">
    <location>
        <begin position="854"/>
        <end position="887"/>
    </location>
</feature>
<dbReference type="SMART" id="SM00028">
    <property type="entry name" value="TPR"/>
    <property type="match status" value="6"/>
</dbReference>
<feature type="repeat" description="TPR" evidence="3">
    <location>
        <begin position="718"/>
        <end position="751"/>
    </location>
</feature>
<keyword evidence="1" id="KW-0677">Repeat</keyword>
<protein>
    <submittedName>
        <fullName evidence="6">Tetratricopeptide repeat protein</fullName>
    </submittedName>
</protein>